<evidence type="ECO:0000256" key="3">
    <source>
        <dbReference type="SAM" id="SignalP"/>
    </source>
</evidence>
<feature type="domain" description="CBM2" evidence="4">
    <location>
        <begin position="282"/>
        <end position="385"/>
    </location>
</feature>
<dbReference type="InterPro" id="IPR012291">
    <property type="entry name" value="CBM2_carb-bd_dom_sf"/>
</dbReference>
<feature type="chain" id="PRO_5046771807" description="CBM2 domain-containing protein" evidence="3">
    <location>
        <begin position="31"/>
        <end position="386"/>
    </location>
</feature>
<dbReference type="InterPro" id="IPR051024">
    <property type="entry name" value="GlcNAc_Chitin_IntDeg"/>
</dbReference>
<dbReference type="SUPFAM" id="SSF49384">
    <property type="entry name" value="Carbohydrate-binding domain"/>
    <property type="match status" value="1"/>
</dbReference>
<feature type="region of interest" description="Disordered" evidence="2">
    <location>
        <begin position="234"/>
        <end position="284"/>
    </location>
</feature>
<dbReference type="CDD" id="cd21177">
    <property type="entry name" value="LPMO_AA10"/>
    <property type="match status" value="1"/>
</dbReference>
<evidence type="ECO:0000256" key="1">
    <source>
        <dbReference type="ARBA" id="ARBA00022729"/>
    </source>
</evidence>
<feature type="signal peptide" evidence="3">
    <location>
        <begin position="1"/>
        <end position="30"/>
    </location>
</feature>
<proteinExistence type="predicted"/>
<dbReference type="PROSITE" id="PS51173">
    <property type="entry name" value="CBM2"/>
    <property type="match status" value="1"/>
</dbReference>
<protein>
    <recommendedName>
        <fullName evidence="4">CBM2 domain-containing protein</fullName>
    </recommendedName>
</protein>
<dbReference type="Gene3D" id="2.70.50.50">
    <property type="entry name" value="chitin-binding protein cbp21"/>
    <property type="match status" value="1"/>
</dbReference>
<evidence type="ECO:0000259" key="4">
    <source>
        <dbReference type="PROSITE" id="PS51173"/>
    </source>
</evidence>
<dbReference type="InterPro" id="IPR004302">
    <property type="entry name" value="Cellulose/chitin-bd_N"/>
</dbReference>
<reference evidence="5 6" key="1">
    <citation type="journal article" date="2019" name="Int. J. Syst. Evol. Microbiol.">
        <title>The Global Catalogue of Microorganisms (GCM) 10K type strain sequencing project: providing services to taxonomists for standard genome sequencing and annotation.</title>
        <authorList>
            <consortium name="The Broad Institute Genomics Platform"/>
            <consortium name="The Broad Institute Genome Sequencing Center for Infectious Disease"/>
            <person name="Wu L."/>
            <person name="Ma J."/>
        </authorList>
    </citation>
    <scope>NUCLEOTIDE SEQUENCE [LARGE SCALE GENOMIC DNA]</scope>
    <source>
        <strain evidence="5 6">JCM 13250</strain>
    </source>
</reference>
<dbReference type="SUPFAM" id="SSF81296">
    <property type="entry name" value="E set domains"/>
    <property type="match status" value="1"/>
</dbReference>
<dbReference type="PANTHER" id="PTHR34823">
    <property type="entry name" value="GLCNAC-BINDING PROTEIN A"/>
    <property type="match status" value="1"/>
</dbReference>
<evidence type="ECO:0000313" key="5">
    <source>
        <dbReference type="EMBL" id="GAA1817797.1"/>
    </source>
</evidence>
<dbReference type="Gene3D" id="2.60.40.290">
    <property type="match status" value="1"/>
</dbReference>
<accession>A0ABN2MAU0</accession>
<dbReference type="RefSeq" id="WP_344135267.1">
    <property type="nucleotide sequence ID" value="NZ_BAAALT010000150.1"/>
</dbReference>
<evidence type="ECO:0000313" key="6">
    <source>
        <dbReference type="Proteomes" id="UP001500218"/>
    </source>
</evidence>
<dbReference type="SMART" id="SM00637">
    <property type="entry name" value="CBD_II"/>
    <property type="match status" value="1"/>
</dbReference>
<dbReference type="InterPro" id="IPR014756">
    <property type="entry name" value="Ig_E-set"/>
</dbReference>
<gene>
    <name evidence="5" type="ORF">GCM10009682_43270</name>
</gene>
<dbReference type="InterPro" id="IPR001919">
    <property type="entry name" value="CBD2"/>
</dbReference>
<dbReference type="Pfam" id="PF03067">
    <property type="entry name" value="LPMO_10"/>
    <property type="match status" value="1"/>
</dbReference>
<keyword evidence="1 3" id="KW-0732">Signal</keyword>
<organism evidence="5 6">
    <name type="scientific">Luedemannella flava</name>
    <dbReference type="NCBI Taxonomy" id="349316"/>
    <lineage>
        <taxon>Bacteria</taxon>
        <taxon>Bacillati</taxon>
        <taxon>Actinomycetota</taxon>
        <taxon>Actinomycetes</taxon>
        <taxon>Micromonosporales</taxon>
        <taxon>Micromonosporaceae</taxon>
        <taxon>Luedemannella</taxon>
    </lineage>
</organism>
<dbReference type="Proteomes" id="UP001500218">
    <property type="component" value="Unassembled WGS sequence"/>
</dbReference>
<dbReference type="PANTHER" id="PTHR34823:SF1">
    <property type="entry name" value="CHITIN-BINDING TYPE-4 DOMAIN-CONTAINING PROTEIN"/>
    <property type="match status" value="1"/>
</dbReference>
<evidence type="ECO:0000256" key="2">
    <source>
        <dbReference type="SAM" id="MobiDB-lite"/>
    </source>
</evidence>
<keyword evidence="6" id="KW-1185">Reference proteome</keyword>
<feature type="compositionally biased region" description="Low complexity" evidence="2">
    <location>
        <begin position="234"/>
        <end position="281"/>
    </location>
</feature>
<dbReference type="InterPro" id="IPR008965">
    <property type="entry name" value="CBM2/CBM3_carb-bd_dom_sf"/>
</dbReference>
<comment type="caution">
    <text evidence="5">The sequence shown here is derived from an EMBL/GenBank/DDBJ whole genome shotgun (WGS) entry which is preliminary data.</text>
</comment>
<dbReference type="Pfam" id="PF00553">
    <property type="entry name" value="CBM_2"/>
    <property type="match status" value="1"/>
</dbReference>
<name>A0ABN2MAU0_9ACTN</name>
<dbReference type="EMBL" id="BAAALT010000150">
    <property type="protein sequence ID" value="GAA1817797.1"/>
    <property type="molecule type" value="Genomic_DNA"/>
</dbReference>
<sequence length="386" mass="40303">MTTIPRPPRLLRRVLAVAAAVLLIVTFTPASPASAHGSIVDPASRNYGCWARWGSDFQNPNMATLDPMCYQAWQWNTTAMWNWNGLYREGVAGNHQGAIPDGQLCSAGHTGDGRYNSMDAIGDWKAAPVSNSFSVKLWDQAMHGADYIRVYVTRQGFNPLTQALGWGNLELVNQIGNTPAAQWTPESAGGVSIRIPATASGRTGRHIVYTIWQASHSDQSYYFCSDVLFGGGTTTPTSAAPTTRAPVTTAAPTTRAPVTTAGPTTRAPVTTAGPTTRAPATTGGGSAGCTATYTVSSQWNGGFVGSVNVTAGSAAIRGWRVTWTYANGQAVTNSWSATITQSGSSVTATNAAYNGSLSAGGTTQFGFNATWTGSNSVPALTCTATA</sequence>